<keyword evidence="10" id="KW-1185">Reference proteome</keyword>
<dbReference type="Proteomes" id="UP001276564">
    <property type="component" value="Unassembled WGS sequence"/>
</dbReference>
<keyword evidence="3" id="KW-1003">Cell membrane</keyword>
<dbReference type="Gene3D" id="1.10.3720.10">
    <property type="entry name" value="MetI-like"/>
    <property type="match status" value="1"/>
</dbReference>
<evidence type="ECO:0000256" key="1">
    <source>
        <dbReference type="ARBA" id="ARBA00004651"/>
    </source>
</evidence>
<keyword evidence="5 7" id="KW-1133">Transmembrane helix</keyword>
<evidence type="ECO:0000256" key="4">
    <source>
        <dbReference type="ARBA" id="ARBA00022692"/>
    </source>
</evidence>
<protein>
    <submittedName>
        <fullName evidence="9">ABC transporter permease</fullName>
    </submittedName>
</protein>
<sequence length="403" mass="42933">MSWLKPSWQAVLALALCLLAVALGFAPKPDAATLAQPTTKWLIIGMLLVAALVSAARLAPVVEALMLFIGAHLAAWLLIHSIGGFERTELALTLPGIVPAIFGTWTQFIWNAMARGAGITFFLLIAAAWLLAWRCVALLAALRPTDTLARTALHMIIPAIFGAWILIIWEAVTRGAGIPFILLPPPSAIGARIAGSLPVLGADVRQTIFKAVIFGYVVGSGAGFLAAIAADRVPFLRRGLLPIGNMVSALPIIGVAPIMVMWFGFDWQSKAAVVIIMTFFPMLVNTVAGLAASGHMERDLMRTYASGYWPTLIKLRLPAAAPFIFNALKINSTLALIGAIVAEFFGTPVVGMGFRISTEVGRMNIDMVWAEIAVAALAGSVFYGVVALVERAVTFWHPSVRGG</sequence>
<proteinExistence type="predicted"/>
<feature type="transmembrane region" description="Helical" evidence="7">
    <location>
        <begin position="176"/>
        <end position="195"/>
    </location>
</feature>
<organism evidence="9 10">
    <name type="scientific">Mesorhizobium abyssinicae</name>
    <dbReference type="NCBI Taxonomy" id="1209958"/>
    <lineage>
        <taxon>Bacteria</taxon>
        <taxon>Pseudomonadati</taxon>
        <taxon>Pseudomonadota</taxon>
        <taxon>Alphaproteobacteria</taxon>
        <taxon>Hyphomicrobiales</taxon>
        <taxon>Phyllobacteriaceae</taxon>
        <taxon>Mesorhizobium</taxon>
    </lineage>
</organism>
<evidence type="ECO:0000256" key="3">
    <source>
        <dbReference type="ARBA" id="ARBA00022475"/>
    </source>
</evidence>
<feature type="transmembrane region" description="Helical" evidence="7">
    <location>
        <begin position="271"/>
        <end position="292"/>
    </location>
</feature>
<feature type="transmembrane region" description="Helical" evidence="7">
    <location>
        <begin position="368"/>
        <end position="389"/>
    </location>
</feature>
<feature type="transmembrane region" description="Helical" evidence="7">
    <location>
        <begin position="148"/>
        <end position="169"/>
    </location>
</feature>
<evidence type="ECO:0000256" key="2">
    <source>
        <dbReference type="ARBA" id="ARBA00022448"/>
    </source>
</evidence>
<comment type="subcellular location">
    <subcellularLocation>
        <location evidence="1">Cell membrane</location>
        <topology evidence="1">Multi-pass membrane protein</topology>
    </subcellularLocation>
</comment>
<feature type="transmembrane region" description="Helical" evidence="7">
    <location>
        <begin position="65"/>
        <end position="85"/>
    </location>
</feature>
<dbReference type="PANTHER" id="PTHR30151:SF41">
    <property type="entry name" value="ABC TRANSPORTER PERMEASE PROTEIN"/>
    <property type="match status" value="1"/>
</dbReference>
<keyword evidence="4 7" id="KW-0812">Transmembrane</keyword>
<feature type="domain" description="ABC transmembrane type-1" evidence="8">
    <location>
        <begin position="221"/>
        <end position="393"/>
    </location>
</feature>
<evidence type="ECO:0000256" key="7">
    <source>
        <dbReference type="SAM" id="Phobius"/>
    </source>
</evidence>
<dbReference type="InterPro" id="IPR035906">
    <property type="entry name" value="MetI-like_sf"/>
</dbReference>
<evidence type="ECO:0000256" key="5">
    <source>
        <dbReference type="ARBA" id="ARBA00022989"/>
    </source>
</evidence>
<evidence type="ECO:0000256" key="6">
    <source>
        <dbReference type="ARBA" id="ARBA00023136"/>
    </source>
</evidence>
<keyword evidence="6 7" id="KW-0472">Membrane</keyword>
<reference evidence="9 10" key="1">
    <citation type="submission" date="2023-08" db="EMBL/GenBank/DDBJ databases">
        <title>Implementing the SeqCode for naming new Mesorhizobium species isolated from Vachellia karroo root nodules.</title>
        <authorList>
            <person name="Van Lill M."/>
        </authorList>
    </citation>
    <scope>NUCLEOTIDE SEQUENCE [LARGE SCALE GENOMIC DNA]</scope>
    <source>
        <strain evidence="9 10">VK4B</strain>
    </source>
</reference>
<dbReference type="SUPFAM" id="SSF161098">
    <property type="entry name" value="MetI-like"/>
    <property type="match status" value="1"/>
</dbReference>
<feature type="transmembrane region" description="Helical" evidence="7">
    <location>
        <begin position="334"/>
        <end position="356"/>
    </location>
</feature>
<evidence type="ECO:0000259" key="8">
    <source>
        <dbReference type="Pfam" id="PF00528"/>
    </source>
</evidence>
<name>A0ABU5AM35_9HYPH</name>
<gene>
    <name evidence="9" type="ORF">RFM23_12055</name>
</gene>
<dbReference type="RefSeq" id="WP_320320378.1">
    <property type="nucleotide sequence ID" value="NZ_JAVIIP010000005.1"/>
</dbReference>
<comment type="caution">
    <text evidence="9">The sequence shown here is derived from an EMBL/GenBank/DDBJ whole genome shotgun (WGS) entry which is preliminary data.</text>
</comment>
<dbReference type="InterPro" id="IPR000515">
    <property type="entry name" value="MetI-like"/>
</dbReference>
<feature type="transmembrane region" description="Helical" evidence="7">
    <location>
        <begin position="207"/>
        <end position="228"/>
    </location>
</feature>
<evidence type="ECO:0000313" key="9">
    <source>
        <dbReference type="EMBL" id="MDX8538351.1"/>
    </source>
</evidence>
<keyword evidence="2" id="KW-0813">Transport</keyword>
<evidence type="ECO:0000313" key="10">
    <source>
        <dbReference type="Proteomes" id="UP001276564"/>
    </source>
</evidence>
<feature type="transmembrane region" description="Helical" evidence="7">
    <location>
        <begin position="240"/>
        <end position="265"/>
    </location>
</feature>
<accession>A0ABU5AM35</accession>
<feature type="transmembrane region" description="Helical" evidence="7">
    <location>
        <begin position="122"/>
        <end position="142"/>
    </location>
</feature>
<dbReference type="Pfam" id="PF00528">
    <property type="entry name" value="BPD_transp_1"/>
    <property type="match status" value="1"/>
</dbReference>
<feature type="transmembrane region" description="Helical" evidence="7">
    <location>
        <begin position="91"/>
        <end position="110"/>
    </location>
</feature>
<feature type="transmembrane region" description="Helical" evidence="7">
    <location>
        <begin position="41"/>
        <end position="58"/>
    </location>
</feature>
<dbReference type="EMBL" id="JAVIIP010000005">
    <property type="protein sequence ID" value="MDX8538351.1"/>
    <property type="molecule type" value="Genomic_DNA"/>
</dbReference>
<dbReference type="PANTHER" id="PTHR30151">
    <property type="entry name" value="ALKANE SULFONATE ABC TRANSPORTER-RELATED, MEMBRANE SUBUNIT"/>
    <property type="match status" value="1"/>
</dbReference>